<proteinExistence type="predicted"/>
<evidence type="ECO:0000313" key="1">
    <source>
        <dbReference type="EMBL" id="MCI2285950.1"/>
    </source>
</evidence>
<keyword evidence="2" id="KW-1185">Reference proteome</keyword>
<dbReference type="InterPro" id="IPR009649">
    <property type="entry name" value="TraU"/>
</dbReference>
<comment type="caution">
    <text evidence="1">The sequence shown here is derived from an EMBL/GenBank/DDBJ whole genome shotgun (WGS) entry which is preliminary data.</text>
</comment>
<organism evidence="1 2">
    <name type="scientific">Colwellia maritima</name>
    <dbReference type="NCBI Taxonomy" id="2912588"/>
    <lineage>
        <taxon>Bacteria</taxon>
        <taxon>Pseudomonadati</taxon>
        <taxon>Pseudomonadota</taxon>
        <taxon>Gammaproteobacteria</taxon>
        <taxon>Alteromonadales</taxon>
        <taxon>Colwelliaceae</taxon>
        <taxon>Colwellia</taxon>
    </lineage>
</organism>
<accession>A0ABS9X6T1</accession>
<name>A0ABS9X6T1_9GAMM</name>
<dbReference type="Proteomes" id="UP001139646">
    <property type="component" value="Unassembled WGS sequence"/>
</dbReference>
<reference evidence="1" key="1">
    <citation type="submission" date="2022-01" db="EMBL/GenBank/DDBJ databases">
        <title>Colwellia maritima, isolated from seawater.</title>
        <authorList>
            <person name="Kristyanto S."/>
            <person name="Jung J."/>
            <person name="Jeon C.O."/>
        </authorList>
    </citation>
    <scope>NUCLEOTIDE SEQUENCE</scope>
    <source>
        <strain evidence="1">MSW7</strain>
    </source>
</reference>
<dbReference type="Pfam" id="PF06834">
    <property type="entry name" value="TraU"/>
    <property type="match status" value="1"/>
</dbReference>
<evidence type="ECO:0000313" key="2">
    <source>
        <dbReference type="Proteomes" id="UP001139646"/>
    </source>
</evidence>
<dbReference type="EMBL" id="JAKKSL010000007">
    <property type="protein sequence ID" value="MCI2285950.1"/>
    <property type="molecule type" value="Genomic_DNA"/>
</dbReference>
<dbReference type="RefSeq" id="WP_242289000.1">
    <property type="nucleotide sequence ID" value="NZ_JAKKSL010000007.1"/>
</dbReference>
<protein>
    <submittedName>
        <fullName evidence="1">TraU family protein</fullName>
    </submittedName>
</protein>
<gene>
    <name evidence="1" type="ORF">L3081_24295</name>
</gene>
<sequence length="312" mass="34066">MSSGNAPAGAASVGPFCMCSDNLGCLIFGIPKAHWQPTRLNEVVTTPWCSPSLGGIKLQDTLTGLGYNNTEEDNPTAFYQYHYFAYPIMTMLDMLVMPSCGDGYVDFDLMYLSEVDPLWNDDLMSLMLNPEAIVFGNPAAIAWCITDCVLTTADMQQEEFYGCLGCDGLLYPLTGNINPQPDPVAGSSLITQRVLASLHRKGLAKKTIGEDAMCKPEYFPTIPRSQYRFSMLYPVPEASSEPVSIVNPSTDGTNAGSAGGEQEVYDQCCHPMGMSTSRWCTPTGGRTRPGMDSAYVYLIWNYRDCCIISSGE</sequence>